<dbReference type="EMBL" id="BMOD01000025">
    <property type="protein sequence ID" value="GGJ52543.1"/>
    <property type="molecule type" value="Genomic_DNA"/>
</dbReference>
<dbReference type="NCBIfam" id="NF033788">
    <property type="entry name" value="HTH_metalloreg"/>
    <property type="match status" value="1"/>
</dbReference>
<evidence type="ECO:0000256" key="1">
    <source>
        <dbReference type="ARBA" id="ARBA00023015"/>
    </source>
</evidence>
<keyword evidence="2" id="KW-0238">DNA-binding</keyword>
<organism evidence="5 6">
    <name type="scientific">Deinococcus roseus</name>
    <dbReference type="NCBI Taxonomy" id="392414"/>
    <lineage>
        <taxon>Bacteria</taxon>
        <taxon>Thermotogati</taxon>
        <taxon>Deinococcota</taxon>
        <taxon>Deinococci</taxon>
        <taxon>Deinococcales</taxon>
        <taxon>Deinococcaceae</taxon>
        <taxon>Deinococcus</taxon>
    </lineage>
</organism>
<evidence type="ECO:0000313" key="5">
    <source>
        <dbReference type="EMBL" id="GGJ52543.1"/>
    </source>
</evidence>
<dbReference type="CDD" id="cd00090">
    <property type="entry name" value="HTH_ARSR"/>
    <property type="match status" value="1"/>
</dbReference>
<dbReference type="InterPro" id="IPR001845">
    <property type="entry name" value="HTH_ArsR_DNA-bd_dom"/>
</dbReference>
<dbReference type="Pfam" id="PF01022">
    <property type="entry name" value="HTH_5"/>
    <property type="match status" value="1"/>
</dbReference>
<dbReference type="InterPro" id="IPR036390">
    <property type="entry name" value="WH_DNA-bd_sf"/>
</dbReference>
<dbReference type="RefSeq" id="WP_189006811.1">
    <property type="nucleotide sequence ID" value="NZ_BMOD01000025.1"/>
</dbReference>
<evidence type="ECO:0000259" key="4">
    <source>
        <dbReference type="PROSITE" id="PS50987"/>
    </source>
</evidence>
<feature type="domain" description="HTH arsR-type" evidence="4">
    <location>
        <begin position="1"/>
        <end position="95"/>
    </location>
</feature>
<dbReference type="PRINTS" id="PR00778">
    <property type="entry name" value="HTHARSR"/>
</dbReference>
<dbReference type="PANTHER" id="PTHR43132:SF2">
    <property type="entry name" value="ARSENICAL RESISTANCE OPERON REPRESSOR ARSR-RELATED"/>
    <property type="match status" value="1"/>
</dbReference>
<dbReference type="Proteomes" id="UP000632222">
    <property type="component" value="Unassembled WGS sequence"/>
</dbReference>
<protein>
    <submittedName>
        <fullName evidence="5">Transcriptional regulator</fullName>
    </submittedName>
</protein>
<keyword evidence="3" id="KW-0804">Transcription</keyword>
<keyword evidence="1" id="KW-0805">Transcription regulation</keyword>
<dbReference type="InterPro" id="IPR036388">
    <property type="entry name" value="WH-like_DNA-bd_sf"/>
</dbReference>
<proteinExistence type="predicted"/>
<sequence>MEPELHQYKAEFFKTLGHPLRLAILDQLRKGSQTVTELQNQLHVDQSSLSQQLSKLRQQNFIHARKDGTTVHYQVEDRDIYTFLDLARSIYQRQIHRSSQILQHLQQSMASREEP</sequence>
<reference evidence="6" key="1">
    <citation type="journal article" date="2019" name="Int. J. Syst. Evol. Microbiol.">
        <title>The Global Catalogue of Microorganisms (GCM) 10K type strain sequencing project: providing services to taxonomists for standard genome sequencing and annotation.</title>
        <authorList>
            <consortium name="The Broad Institute Genomics Platform"/>
            <consortium name="The Broad Institute Genome Sequencing Center for Infectious Disease"/>
            <person name="Wu L."/>
            <person name="Ma J."/>
        </authorList>
    </citation>
    <scope>NUCLEOTIDE SEQUENCE [LARGE SCALE GENOMIC DNA]</scope>
    <source>
        <strain evidence="6">JCM 14370</strain>
    </source>
</reference>
<comment type="caution">
    <text evidence="5">The sequence shown here is derived from an EMBL/GenBank/DDBJ whole genome shotgun (WGS) entry which is preliminary data.</text>
</comment>
<accession>A0ABQ2DCR6</accession>
<gene>
    <name evidence="5" type="ORF">GCM10008938_43160</name>
</gene>
<dbReference type="PROSITE" id="PS50987">
    <property type="entry name" value="HTH_ARSR_2"/>
    <property type="match status" value="1"/>
</dbReference>
<dbReference type="PANTHER" id="PTHR43132">
    <property type="entry name" value="ARSENICAL RESISTANCE OPERON REPRESSOR ARSR-RELATED"/>
    <property type="match status" value="1"/>
</dbReference>
<dbReference type="InterPro" id="IPR011991">
    <property type="entry name" value="ArsR-like_HTH"/>
</dbReference>
<keyword evidence="6" id="KW-1185">Reference proteome</keyword>
<evidence type="ECO:0000256" key="3">
    <source>
        <dbReference type="ARBA" id="ARBA00023163"/>
    </source>
</evidence>
<name>A0ABQ2DCR6_9DEIO</name>
<dbReference type="Gene3D" id="1.10.10.10">
    <property type="entry name" value="Winged helix-like DNA-binding domain superfamily/Winged helix DNA-binding domain"/>
    <property type="match status" value="1"/>
</dbReference>
<dbReference type="InterPro" id="IPR051011">
    <property type="entry name" value="Metal_resp_trans_reg"/>
</dbReference>
<dbReference type="SMART" id="SM00418">
    <property type="entry name" value="HTH_ARSR"/>
    <property type="match status" value="1"/>
</dbReference>
<evidence type="ECO:0000256" key="2">
    <source>
        <dbReference type="ARBA" id="ARBA00023125"/>
    </source>
</evidence>
<dbReference type="SUPFAM" id="SSF46785">
    <property type="entry name" value="Winged helix' DNA-binding domain"/>
    <property type="match status" value="1"/>
</dbReference>
<evidence type="ECO:0000313" key="6">
    <source>
        <dbReference type="Proteomes" id="UP000632222"/>
    </source>
</evidence>